<evidence type="ECO:0000256" key="4">
    <source>
        <dbReference type="ARBA" id="ARBA00023136"/>
    </source>
</evidence>
<accession>A0A2W5HMR7</accession>
<dbReference type="AlphaFoldDB" id="A0A2W5HMR7"/>
<evidence type="ECO:0000256" key="5">
    <source>
        <dbReference type="SAM" id="Phobius"/>
    </source>
</evidence>
<sequence length="566" mass="63615">MLRLSAIRNFGFLIVSALAFIIALIPQDAANPWMMAPVAILSICLILSGRLSQLNYRDPLLFLILLLWLGWTWGAIFSPVPFASKVTLVILSVLPVGYLFALGQDVRKFLYGAIGIITILAFAAIVHILINGYYSRARLFFDDENILGGLIAFVIPMVLNFHFSAQNRKTRILIHIVFAILTGGLLATQSRSAFIGALIGIAFVLFKNRTSISRRSLKLALIPVSILLIALFTTYFGERLLLMLQMDKDVTGRFSLYLSALRMLAIDPLHGVGLGVFHLYYPHYKTLADNSAGFWVHLDPLQWAVETGIGTAIAFYTLFGTVIWQLCRKDLSPLQIGAGASLVTIFTISHINYPFHYTAMALLAGIFLSVFSAQKKGSALRWRYLPAAAITIFLLCLVWTVMQTAPTLYLWTKALKASQNSDMQTYADNLQICIDKGNPTFPACRIEAAGFLIRRMPDPPQDVLTWLRDAEAANPASPEADIWRAQYYLKKNPGNLKLPTDTLHKALDKNPTLWPPRSLLVQILTSQKKHQEAFDILQESRNWQIDRNALDEYYKMERDLMEKLKK</sequence>
<dbReference type="EMBL" id="QFOT01000088">
    <property type="protein sequence ID" value="PZP55109.1"/>
    <property type="molecule type" value="Genomic_DNA"/>
</dbReference>
<feature type="transmembrane region" description="Helical" evidence="5">
    <location>
        <begin position="331"/>
        <end position="349"/>
    </location>
</feature>
<dbReference type="InterPro" id="IPR051533">
    <property type="entry name" value="WaaL-like"/>
</dbReference>
<name>A0A2W5HMR7_9BACT</name>
<evidence type="ECO:0000256" key="3">
    <source>
        <dbReference type="ARBA" id="ARBA00022989"/>
    </source>
</evidence>
<feature type="transmembrane region" description="Helical" evidence="5">
    <location>
        <begin position="385"/>
        <end position="411"/>
    </location>
</feature>
<gene>
    <name evidence="7" type="ORF">DI586_07880</name>
</gene>
<feature type="transmembrane region" description="Helical" evidence="5">
    <location>
        <begin position="355"/>
        <end position="373"/>
    </location>
</feature>
<feature type="transmembrane region" description="Helical" evidence="5">
    <location>
        <begin position="82"/>
        <end position="102"/>
    </location>
</feature>
<protein>
    <recommendedName>
        <fullName evidence="6">O-antigen ligase-related domain-containing protein</fullName>
    </recommendedName>
</protein>
<feature type="transmembrane region" description="Helical" evidence="5">
    <location>
        <begin position="217"/>
        <end position="236"/>
    </location>
</feature>
<comment type="caution">
    <text evidence="7">The sequence shown here is derived from an EMBL/GenBank/DDBJ whole genome shotgun (WGS) entry which is preliminary data.</text>
</comment>
<feature type="transmembrane region" description="Helical" evidence="5">
    <location>
        <begin position="146"/>
        <end position="165"/>
    </location>
</feature>
<keyword evidence="4 5" id="KW-0472">Membrane</keyword>
<dbReference type="Proteomes" id="UP000249739">
    <property type="component" value="Unassembled WGS sequence"/>
</dbReference>
<feature type="domain" description="O-antigen ligase-related" evidence="6">
    <location>
        <begin position="177"/>
        <end position="315"/>
    </location>
</feature>
<evidence type="ECO:0000259" key="6">
    <source>
        <dbReference type="Pfam" id="PF04932"/>
    </source>
</evidence>
<feature type="transmembrane region" description="Helical" evidence="5">
    <location>
        <begin position="31"/>
        <end position="48"/>
    </location>
</feature>
<organism evidence="7 8">
    <name type="scientific">Micavibrio aeruginosavorus</name>
    <dbReference type="NCBI Taxonomy" id="349221"/>
    <lineage>
        <taxon>Bacteria</taxon>
        <taxon>Pseudomonadati</taxon>
        <taxon>Bdellovibrionota</taxon>
        <taxon>Bdellovibrionia</taxon>
        <taxon>Bdellovibrionales</taxon>
        <taxon>Pseudobdellovibrionaceae</taxon>
        <taxon>Micavibrio</taxon>
    </lineage>
</organism>
<evidence type="ECO:0000256" key="1">
    <source>
        <dbReference type="ARBA" id="ARBA00004141"/>
    </source>
</evidence>
<feature type="transmembrane region" description="Helical" evidence="5">
    <location>
        <begin position="60"/>
        <end position="76"/>
    </location>
</feature>
<dbReference type="PANTHER" id="PTHR37422:SF13">
    <property type="entry name" value="LIPOPOLYSACCHARIDE BIOSYNTHESIS PROTEIN PA4999-RELATED"/>
    <property type="match status" value="1"/>
</dbReference>
<feature type="transmembrane region" description="Helical" evidence="5">
    <location>
        <begin position="256"/>
        <end position="281"/>
    </location>
</feature>
<dbReference type="InterPro" id="IPR007016">
    <property type="entry name" value="O-antigen_ligase-rel_domated"/>
</dbReference>
<feature type="transmembrane region" description="Helical" evidence="5">
    <location>
        <begin position="301"/>
        <end position="324"/>
    </location>
</feature>
<evidence type="ECO:0000256" key="2">
    <source>
        <dbReference type="ARBA" id="ARBA00022692"/>
    </source>
</evidence>
<dbReference type="Pfam" id="PF04932">
    <property type="entry name" value="Wzy_C"/>
    <property type="match status" value="1"/>
</dbReference>
<feature type="transmembrane region" description="Helical" evidence="5">
    <location>
        <begin position="172"/>
        <end position="205"/>
    </location>
</feature>
<keyword evidence="3 5" id="KW-1133">Transmembrane helix</keyword>
<evidence type="ECO:0000313" key="7">
    <source>
        <dbReference type="EMBL" id="PZP55109.1"/>
    </source>
</evidence>
<keyword evidence="2 5" id="KW-0812">Transmembrane</keyword>
<evidence type="ECO:0000313" key="8">
    <source>
        <dbReference type="Proteomes" id="UP000249739"/>
    </source>
</evidence>
<proteinExistence type="predicted"/>
<comment type="subcellular location">
    <subcellularLocation>
        <location evidence="1">Membrane</location>
        <topology evidence="1">Multi-pass membrane protein</topology>
    </subcellularLocation>
</comment>
<feature type="transmembrane region" description="Helical" evidence="5">
    <location>
        <begin position="7"/>
        <end position="25"/>
    </location>
</feature>
<feature type="transmembrane region" description="Helical" evidence="5">
    <location>
        <begin position="109"/>
        <end position="134"/>
    </location>
</feature>
<dbReference type="PANTHER" id="PTHR37422">
    <property type="entry name" value="TEICHURONIC ACID BIOSYNTHESIS PROTEIN TUAE"/>
    <property type="match status" value="1"/>
</dbReference>
<reference evidence="7 8" key="1">
    <citation type="submission" date="2017-08" db="EMBL/GenBank/DDBJ databases">
        <title>Infants hospitalized years apart are colonized by the same room-sourced microbial strains.</title>
        <authorList>
            <person name="Brooks B."/>
            <person name="Olm M.R."/>
            <person name="Firek B.A."/>
            <person name="Baker R."/>
            <person name="Thomas B.C."/>
            <person name="Morowitz M.J."/>
            <person name="Banfield J.F."/>
        </authorList>
    </citation>
    <scope>NUCLEOTIDE SEQUENCE [LARGE SCALE GENOMIC DNA]</scope>
    <source>
        <strain evidence="7">S2_006_000_R2_64</strain>
    </source>
</reference>
<dbReference type="GO" id="GO:0016020">
    <property type="term" value="C:membrane"/>
    <property type="evidence" value="ECO:0007669"/>
    <property type="project" value="UniProtKB-SubCell"/>
</dbReference>